<dbReference type="InterPro" id="IPR029063">
    <property type="entry name" value="SAM-dependent_MTases_sf"/>
</dbReference>
<feature type="region of interest" description="Disordered" evidence="1">
    <location>
        <begin position="109"/>
        <end position="144"/>
    </location>
</feature>
<accession>A0A8H5PYA4</accession>
<organism evidence="2 3">
    <name type="scientific">Fusarium pseudocircinatum</name>
    <dbReference type="NCBI Taxonomy" id="56676"/>
    <lineage>
        <taxon>Eukaryota</taxon>
        <taxon>Fungi</taxon>
        <taxon>Dikarya</taxon>
        <taxon>Ascomycota</taxon>
        <taxon>Pezizomycotina</taxon>
        <taxon>Sordariomycetes</taxon>
        <taxon>Hypocreomycetidae</taxon>
        <taxon>Hypocreales</taxon>
        <taxon>Nectriaceae</taxon>
        <taxon>Fusarium</taxon>
        <taxon>Fusarium fujikuroi species complex</taxon>
    </lineage>
</organism>
<proteinExistence type="predicted"/>
<sequence length="337" mass="37579">MAQAANEHEGPLQADDAASLRHDSALAASLESGSYLTSLNSSGLNYKYENGRRYHAFREGAYLVPNDDEEQDRMDLGHHIYRLVLGGDLFLAPIDDKVKRVLDLGTGTANIPKPKSLAPTSAPSNPHGNSLSPPHHPSNISRTPPNCLFEVDDFESDWLFRQPFDFIHARELEGCISDNAQFFTRALQSLAPGGYLEMQAVHSEFKSDDNTKEKATNALLWMKTMVEGSVKFGKPLNVAPGWKKEMEDAGFVDVEQKILKVPIGSWPRDAKLKEIGKFQSVQEAQVITSYTPGIFSRVLGWSDEEIQVFMAKVKKDLSSPSIHLYLPVHFIWGRKPE</sequence>
<comment type="caution">
    <text evidence="2">The sequence shown here is derived from an EMBL/GenBank/DDBJ whole genome shotgun (WGS) entry which is preliminary data.</text>
</comment>
<dbReference type="Gene3D" id="3.40.50.150">
    <property type="entry name" value="Vaccinia Virus protein VP39"/>
    <property type="match status" value="1"/>
</dbReference>
<reference evidence="2 3" key="1">
    <citation type="submission" date="2020-05" db="EMBL/GenBank/DDBJ databases">
        <title>Identification and distribution of gene clusters putatively required for synthesis of sphingolipid metabolism inhibitors in phylogenetically diverse species of the filamentous fungus Fusarium.</title>
        <authorList>
            <person name="Kim H.-S."/>
            <person name="Busman M."/>
            <person name="Brown D.W."/>
            <person name="Divon H."/>
            <person name="Uhlig S."/>
            <person name="Proctor R.H."/>
        </authorList>
    </citation>
    <scope>NUCLEOTIDE SEQUENCE [LARGE SCALE GENOMIC DNA]</scope>
    <source>
        <strain evidence="2 3">NRRL 36939</strain>
    </source>
</reference>
<dbReference type="AlphaFoldDB" id="A0A8H5PYA4"/>
<name>A0A8H5PYA4_9HYPO</name>
<gene>
    <name evidence="2" type="ORF">FPCIR_650</name>
</gene>
<evidence type="ECO:0000256" key="1">
    <source>
        <dbReference type="SAM" id="MobiDB-lite"/>
    </source>
</evidence>
<dbReference type="SUPFAM" id="SSF53335">
    <property type="entry name" value="S-adenosyl-L-methionine-dependent methyltransferases"/>
    <property type="match status" value="1"/>
</dbReference>
<dbReference type="OrthoDB" id="2013972at2759"/>
<feature type="compositionally biased region" description="Polar residues" evidence="1">
    <location>
        <begin position="118"/>
        <end position="144"/>
    </location>
</feature>
<evidence type="ECO:0000313" key="3">
    <source>
        <dbReference type="Proteomes" id="UP000546213"/>
    </source>
</evidence>
<dbReference type="Pfam" id="PF13489">
    <property type="entry name" value="Methyltransf_23"/>
    <property type="match status" value="1"/>
</dbReference>
<protein>
    <submittedName>
        <fullName evidence="2">TAM domain-containing protein</fullName>
    </submittedName>
</protein>
<dbReference type="EMBL" id="JAAOAS010000014">
    <property type="protein sequence ID" value="KAF5604798.1"/>
    <property type="molecule type" value="Genomic_DNA"/>
</dbReference>
<dbReference type="Proteomes" id="UP000546213">
    <property type="component" value="Unassembled WGS sequence"/>
</dbReference>
<keyword evidence="3" id="KW-1185">Reference proteome</keyword>
<evidence type="ECO:0000313" key="2">
    <source>
        <dbReference type="EMBL" id="KAF5604798.1"/>
    </source>
</evidence>